<dbReference type="EMBL" id="AZEQ01000020">
    <property type="protein sequence ID" value="KRL24108.1"/>
    <property type="molecule type" value="Genomic_DNA"/>
</dbReference>
<evidence type="ECO:0000313" key="1">
    <source>
        <dbReference type="EMBL" id="KRL24108.1"/>
    </source>
</evidence>
<dbReference type="AlphaFoldDB" id="A0A0R1NWH0"/>
<dbReference type="Proteomes" id="UP000050901">
    <property type="component" value="Unassembled WGS sequence"/>
</dbReference>
<sequence length="55" mass="6278">MKKRHFQIEPGSRTTIWVTGDGLTRLTELTTGWQINWCGHSDSHQWNIIGSPNGK</sequence>
<dbReference type="PATRIC" id="fig|1423771.3.peg.1051"/>
<reference evidence="1 2" key="1">
    <citation type="journal article" date="2015" name="Genome Announc.">
        <title>Expanding the biotechnology potential of lactobacilli through comparative genomics of 213 strains and associated genera.</title>
        <authorList>
            <person name="Sun Z."/>
            <person name="Harris H.M."/>
            <person name="McCann A."/>
            <person name="Guo C."/>
            <person name="Argimon S."/>
            <person name="Zhang W."/>
            <person name="Yang X."/>
            <person name="Jeffery I.B."/>
            <person name="Cooney J.C."/>
            <person name="Kagawa T.F."/>
            <person name="Liu W."/>
            <person name="Song Y."/>
            <person name="Salvetti E."/>
            <person name="Wrobel A."/>
            <person name="Rasinkangas P."/>
            <person name="Parkhill J."/>
            <person name="Rea M.C."/>
            <person name="O'Sullivan O."/>
            <person name="Ritari J."/>
            <person name="Douillard F.P."/>
            <person name="Paul Ross R."/>
            <person name="Yang R."/>
            <person name="Briner A.E."/>
            <person name="Felis G.E."/>
            <person name="de Vos W.M."/>
            <person name="Barrangou R."/>
            <person name="Klaenhammer T.R."/>
            <person name="Caufield P.W."/>
            <person name="Cui Y."/>
            <person name="Zhang H."/>
            <person name="O'Toole P.W."/>
        </authorList>
    </citation>
    <scope>NUCLEOTIDE SEQUENCE [LARGE SCALE GENOMIC DNA]</scope>
    <source>
        <strain evidence="1 2">DSM 13345</strain>
    </source>
</reference>
<accession>A0A0R1NWH0</accession>
<organism evidence="1 2">
    <name type="scientific">Limosilactobacillus mucosae DSM 13345</name>
    <dbReference type="NCBI Taxonomy" id="1423771"/>
    <lineage>
        <taxon>Bacteria</taxon>
        <taxon>Bacillati</taxon>
        <taxon>Bacillota</taxon>
        <taxon>Bacilli</taxon>
        <taxon>Lactobacillales</taxon>
        <taxon>Lactobacillaceae</taxon>
        <taxon>Limosilactobacillus</taxon>
    </lineage>
</organism>
<gene>
    <name evidence="1" type="ORF">FC47_GL001044</name>
</gene>
<name>A0A0R1NWH0_LIMMU</name>
<protein>
    <submittedName>
        <fullName evidence="1">Uncharacterized protein</fullName>
    </submittedName>
</protein>
<proteinExistence type="predicted"/>
<comment type="caution">
    <text evidence="1">The sequence shown here is derived from an EMBL/GenBank/DDBJ whole genome shotgun (WGS) entry which is preliminary data.</text>
</comment>
<evidence type="ECO:0000313" key="2">
    <source>
        <dbReference type="Proteomes" id="UP000050901"/>
    </source>
</evidence>